<dbReference type="CDD" id="cd06222">
    <property type="entry name" value="RNase_H_like"/>
    <property type="match status" value="1"/>
</dbReference>
<dbReference type="InterPro" id="IPR026960">
    <property type="entry name" value="RVT-Znf"/>
</dbReference>
<evidence type="ECO:0000259" key="2">
    <source>
        <dbReference type="Pfam" id="PF13966"/>
    </source>
</evidence>
<evidence type="ECO:0000313" key="4">
    <source>
        <dbReference type="Proteomes" id="UP000467841"/>
    </source>
</evidence>
<dbReference type="PANTHER" id="PTHR34146">
    <property type="entry name" value="POLYNUCLEOTIDYL TRANSFERASE, RIBONUCLEASE H-LIKE SUPERFAMILY PROTEIN-RELATED"/>
    <property type="match status" value="1"/>
</dbReference>
<dbReference type="Proteomes" id="UP000467841">
    <property type="component" value="Unassembled WGS sequence"/>
</dbReference>
<dbReference type="InterPro" id="IPR036397">
    <property type="entry name" value="RNaseH_sf"/>
</dbReference>
<dbReference type="Pfam" id="PF13456">
    <property type="entry name" value="RVT_3"/>
    <property type="match status" value="1"/>
</dbReference>
<evidence type="ECO:0008006" key="5">
    <source>
        <dbReference type="Google" id="ProtNLM"/>
    </source>
</evidence>
<dbReference type="InterPro" id="IPR002156">
    <property type="entry name" value="RNaseH_domain"/>
</dbReference>
<accession>A0A6D2JUH6</accession>
<feature type="domain" description="RNase H type-1" evidence="1">
    <location>
        <begin position="160"/>
        <end position="239"/>
    </location>
</feature>
<evidence type="ECO:0000259" key="1">
    <source>
        <dbReference type="Pfam" id="PF13456"/>
    </source>
</evidence>
<dbReference type="Pfam" id="PF13966">
    <property type="entry name" value="zf-RVT"/>
    <property type="match status" value="1"/>
</dbReference>
<evidence type="ECO:0000313" key="3">
    <source>
        <dbReference type="EMBL" id="CAA7043517.1"/>
    </source>
</evidence>
<dbReference type="OrthoDB" id="1750161at2759"/>
<dbReference type="PANTHER" id="PTHR34146:SF3">
    <property type="entry name" value="POLYNUCLEOTIDYL TRANSFERASE, RIBONUCLEASE H-LIKE SUPERFAMILY PROTEIN"/>
    <property type="match status" value="1"/>
</dbReference>
<protein>
    <recommendedName>
        <fullName evidence="5">RNase H type-1 domain-containing protein</fullName>
    </recommendedName>
</protein>
<dbReference type="InterPro" id="IPR012337">
    <property type="entry name" value="RNaseH-like_sf"/>
</dbReference>
<gene>
    <name evidence="3" type="ORF">MERR_LOCUS30752</name>
</gene>
<keyword evidence="4" id="KW-1185">Reference proteome</keyword>
<dbReference type="SUPFAM" id="SSF53098">
    <property type="entry name" value="Ribonuclease H-like"/>
    <property type="match status" value="1"/>
</dbReference>
<dbReference type="Gene3D" id="3.30.420.10">
    <property type="entry name" value="Ribonuclease H-like superfamily/Ribonuclease H"/>
    <property type="match status" value="1"/>
</dbReference>
<sequence>MLSFITKVKRPLVNKRLIKRVGSGNSISVWEDPWIPASCPRPATGHGANFYPHLRVSELMTPGTSTWNLPLLNQLFDSEDVPIILGIPTSRTGARLQSRGLQIDPQCVRCGMAPETVNHMLFECPPALQRGGTAQERQEVTLVLEGNPAELSARGEICQIDGSWKATDSRAGLGWYNFNTETGEKLMGTCNLRRGISPLQAELEALVWAMQCMLRQRKLTIVFETDCSDVVKMVSKPEDGQLLQQY</sequence>
<reference evidence="3" key="1">
    <citation type="submission" date="2020-01" db="EMBL/GenBank/DDBJ databases">
        <authorList>
            <person name="Mishra B."/>
        </authorList>
    </citation>
    <scope>NUCLEOTIDE SEQUENCE [LARGE SCALE GENOMIC DNA]</scope>
</reference>
<name>A0A6D2JUH6_9BRAS</name>
<proteinExistence type="predicted"/>
<dbReference type="GO" id="GO:0004523">
    <property type="term" value="F:RNA-DNA hybrid ribonuclease activity"/>
    <property type="evidence" value="ECO:0007669"/>
    <property type="project" value="InterPro"/>
</dbReference>
<dbReference type="GO" id="GO:0003676">
    <property type="term" value="F:nucleic acid binding"/>
    <property type="evidence" value="ECO:0007669"/>
    <property type="project" value="InterPro"/>
</dbReference>
<dbReference type="AlphaFoldDB" id="A0A6D2JUH6"/>
<feature type="domain" description="Reverse transcriptase zinc-binding" evidence="2">
    <location>
        <begin position="91"/>
        <end position="127"/>
    </location>
</feature>
<organism evidence="3 4">
    <name type="scientific">Microthlaspi erraticum</name>
    <dbReference type="NCBI Taxonomy" id="1685480"/>
    <lineage>
        <taxon>Eukaryota</taxon>
        <taxon>Viridiplantae</taxon>
        <taxon>Streptophyta</taxon>
        <taxon>Embryophyta</taxon>
        <taxon>Tracheophyta</taxon>
        <taxon>Spermatophyta</taxon>
        <taxon>Magnoliopsida</taxon>
        <taxon>eudicotyledons</taxon>
        <taxon>Gunneridae</taxon>
        <taxon>Pentapetalae</taxon>
        <taxon>rosids</taxon>
        <taxon>malvids</taxon>
        <taxon>Brassicales</taxon>
        <taxon>Brassicaceae</taxon>
        <taxon>Coluteocarpeae</taxon>
        <taxon>Microthlaspi</taxon>
    </lineage>
</organism>
<comment type="caution">
    <text evidence="3">The sequence shown here is derived from an EMBL/GenBank/DDBJ whole genome shotgun (WGS) entry which is preliminary data.</text>
</comment>
<dbReference type="InterPro" id="IPR044730">
    <property type="entry name" value="RNase_H-like_dom_plant"/>
</dbReference>
<dbReference type="EMBL" id="CACVBM020001282">
    <property type="protein sequence ID" value="CAA7043517.1"/>
    <property type="molecule type" value="Genomic_DNA"/>
</dbReference>